<feature type="non-terminal residue" evidence="2">
    <location>
        <position position="1"/>
    </location>
</feature>
<dbReference type="EMBL" id="QJKJ01005932">
    <property type="protein sequence ID" value="RDX88463.1"/>
    <property type="molecule type" value="Genomic_DNA"/>
</dbReference>
<protein>
    <submittedName>
        <fullName evidence="2">Mitochondrial protein</fullName>
    </submittedName>
</protein>
<evidence type="ECO:0000259" key="1">
    <source>
        <dbReference type="Pfam" id="PF17921"/>
    </source>
</evidence>
<dbReference type="Gene3D" id="1.10.340.70">
    <property type="match status" value="1"/>
</dbReference>
<dbReference type="Pfam" id="PF17921">
    <property type="entry name" value="Integrase_H2C2"/>
    <property type="match status" value="1"/>
</dbReference>
<accession>A0A371GDR4</accession>
<dbReference type="OrthoDB" id="1739170at2759"/>
<evidence type="ECO:0000313" key="3">
    <source>
        <dbReference type="Proteomes" id="UP000257109"/>
    </source>
</evidence>
<dbReference type="InterPro" id="IPR041588">
    <property type="entry name" value="Integrase_H2C2"/>
</dbReference>
<keyword evidence="3" id="KW-1185">Reference proteome</keyword>
<dbReference type="AlphaFoldDB" id="A0A371GDR4"/>
<organism evidence="2 3">
    <name type="scientific">Mucuna pruriens</name>
    <name type="common">Velvet bean</name>
    <name type="synonym">Dolichos pruriens</name>
    <dbReference type="NCBI Taxonomy" id="157652"/>
    <lineage>
        <taxon>Eukaryota</taxon>
        <taxon>Viridiplantae</taxon>
        <taxon>Streptophyta</taxon>
        <taxon>Embryophyta</taxon>
        <taxon>Tracheophyta</taxon>
        <taxon>Spermatophyta</taxon>
        <taxon>Magnoliopsida</taxon>
        <taxon>eudicotyledons</taxon>
        <taxon>Gunneridae</taxon>
        <taxon>Pentapetalae</taxon>
        <taxon>rosids</taxon>
        <taxon>fabids</taxon>
        <taxon>Fabales</taxon>
        <taxon>Fabaceae</taxon>
        <taxon>Papilionoideae</taxon>
        <taxon>50 kb inversion clade</taxon>
        <taxon>NPAAA clade</taxon>
        <taxon>indigoferoid/millettioid clade</taxon>
        <taxon>Phaseoleae</taxon>
        <taxon>Mucuna</taxon>
    </lineage>
</organism>
<comment type="caution">
    <text evidence="2">The sequence shown here is derived from an EMBL/GenBank/DDBJ whole genome shotgun (WGS) entry which is preliminary data.</text>
</comment>
<proteinExistence type="predicted"/>
<name>A0A371GDR4_MUCPR</name>
<dbReference type="Proteomes" id="UP000257109">
    <property type="component" value="Unassembled WGS sequence"/>
</dbReference>
<gene>
    <name evidence="2" type="ORF">CR513_29951</name>
</gene>
<reference evidence="2" key="1">
    <citation type="submission" date="2018-05" db="EMBL/GenBank/DDBJ databases">
        <title>Draft genome of Mucuna pruriens seed.</title>
        <authorList>
            <person name="Nnadi N.E."/>
            <person name="Vos R."/>
            <person name="Hasami M.H."/>
            <person name="Devisetty U.K."/>
            <person name="Aguiy J.C."/>
        </authorList>
    </citation>
    <scope>NUCLEOTIDE SEQUENCE [LARGE SCALE GENOMIC DNA]</scope>
    <source>
        <strain evidence="2">JCA_2017</strain>
    </source>
</reference>
<feature type="domain" description="Integrase zinc-binding" evidence="1">
    <location>
        <begin position="38"/>
        <end position="77"/>
    </location>
</feature>
<evidence type="ECO:0000313" key="2">
    <source>
        <dbReference type="EMBL" id="RDX88463.1"/>
    </source>
</evidence>
<sequence>MPNTMFGMIPTFGDSVVIKLFAGAFMTPRLIQSSTPRGSHYGSTRTARKVLDCGLYWPTIFRDTHQFVSTCDKCQKAGMAISRRHEMP</sequence>